<dbReference type="InParanoid" id="A0A1Y1U6M8"/>
<feature type="region of interest" description="Disordered" evidence="8">
    <location>
        <begin position="384"/>
        <end position="406"/>
    </location>
</feature>
<dbReference type="GO" id="GO:0000727">
    <property type="term" value="P:double-strand break repair via break-induced replication"/>
    <property type="evidence" value="ECO:0007669"/>
    <property type="project" value="TreeGrafter"/>
</dbReference>
<organism evidence="9 10">
    <name type="scientific">Kockovaella imperatae</name>
    <dbReference type="NCBI Taxonomy" id="4999"/>
    <lineage>
        <taxon>Eukaryota</taxon>
        <taxon>Fungi</taxon>
        <taxon>Dikarya</taxon>
        <taxon>Basidiomycota</taxon>
        <taxon>Agaricomycotina</taxon>
        <taxon>Tremellomycetes</taxon>
        <taxon>Tremellales</taxon>
        <taxon>Cuniculitremaceae</taxon>
        <taxon>Kockovaella</taxon>
    </lineage>
</organism>
<dbReference type="GO" id="GO:0006270">
    <property type="term" value="P:DNA replication initiation"/>
    <property type="evidence" value="ECO:0007669"/>
    <property type="project" value="UniProtKB-UniRule"/>
</dbReference>
<keyword evidence="4 7" id="KW-0235">DNA replication</keyword>
<name>A0A1Y1U6M8_9TREE</name>
<feature type="region of interest" description="Disordered" evidence="8">
    <location>
        <begin position="470"/>
        <end position="510"/>
    </location>
</feature>
<dbReference type="RefSeq" id="XP_021867962.1">
    <property type="nucleotide sequence ID" value="XM_022017186.1"/>
</dbReference>
<dbReference type="FunCoup" id="A0A1Y1U6M8">
    <property type="interactions" value="7"/>
</dbReference>
<dbReference type="CDD" id="cd22289">
    <property type="entry name" value="RecQL4_SLD2_NTD"/>
    <property type="match status" value="1"/>
</dbReference>
<accession>A0A1Y1U6M8</accession>
<evidence type="ECO:0000256" key="8">
    <source>
        <dbReference type="SAM" id="MobiDB-lite"/>
    </source>
</evidence>
<dbReference type="GO" id="GO:0003697">
    <property type="term" value="F:single-stranded DNA binding"/>
    <property type="evidence" value="ECO:0007669"/>
    <property type="project" value="TreeGrafter"/>
</dbReference>
<dbReference type="GO" id="GO:0003688">
    <property type="term" value="F:DNA replication origin binding"/>
    <property type="evidence" value="ECO:0007669"/>
    <property type="project" value="TreeGrafter"/>
</dbReference>
<comment type="function">
    <text evidence="7">Has a role in the initiation of DNA replication. Required at S-phase checkpoint.</text>
</comment>
<keyword evidence="5 7" id="KW-0539">Nucleus</keyword>
<evidence type="ECO:0000256" key="4">
    <source>
        <dbReference type="ARBA" id="ARBA00022705"/>
    </source>
</evidence>
<dbReference type="PANTHER" id="PTHR28124">
    <property type="entry name" value="DNA REPLICATION REGULATOR SLD2"/>
    <property type="match status" value="1"/>
</dbReference>
<feature type="compositionally biased region" description="Polar residues" evidence="8">
    <location>
        <begin position="108"/>
        <end position="120"/>
    </location>
</feature>
<comment type="caution">
    <text evidence="9">The sequence shown here is derived from an EMBL/GenBank/DDBJ whole genome shotgun (WGS) entry which is preliminary data.</text>
</comment>
<evidence type="ECO:0000313" key="10">
    <source>
        <dbReference type="Proteomes" id="UP000193218"/>
    </source>
</evidence>
<feature type="compositionally biased region" description="Basic and acidic residues" evidence="8">
    <location>
        <begin position="15"/>
        <end position="37"/>
    </location>
</feature>
<sequence length="510" mass="56177">MSDLASVKAAVKAWERSFKATHKRDPTKEDIKNDPGRIGEQYALYRKLSKLSSESQRSSSSGSQRPDSFRIVPSNGYPTTPTPPTRHRSVSRSSSRPTASSVEANRCLPSSQAGPSTPSRLITPKKSRPYSGPIHDPNPINPFAVTPVKTPASHLGSAGMFSTDRTASSSSPFIHASSPRKLRQVLEANSLRKVREREGLEEITPRTRARKRLRGEAVADTPVKDRPVRRKRGERRPTTEASSDAVSKGKGKLPLEDEFGPSPMRPEVDKTFTALFDEPDEGSEVVGLEDIRSRSSVMMGLFGRATVEIKKKPQIGEESPAPSLPLPVTEAAETVVIDAEELAHTPQRPCKVISFSDDEQDEWDPEGGHVTHQVVITGTRRQVCKPRDSLSDGTDGDDDGLDTPELYDNITEETSHTSIHPSSPPPLLSLLSIQSPRAKTTITEMRYKAIFDPSQAARLRAMKRGQEVYISGQGVDRDGDMEEENEVEGDDDWEEEPEGWKEAGIADEDW</sequence>
<evidence type="ECO:0000313" key="9">
    <source>
        <dbReference type="EMBL" id="ORX33652.1"/>
    </source>
</evidence>
<dbReference type="Pfam" id="PF11719">
    <property type="entry name" value="Drc1-Sld2"/>
    <property type="match status" value="1"/>
</dbReference>
<evidence type="ECO:0000256" key="3">
    <source>
        <dbReference type="ARBA" id="ARBA00018363"/>
    </source>
</evidence>
<evidence type="ECO:0000256" key="5">
    <source>
        <dbReference type="ARBA" id="ARBA00023242"/>
    </source>
</evidence>
<dbReference type="FunFam" id="1.10.10.1460:FF:000001">
    <property type="entry name" value="DNA replication regulator Sld2"/>
    <property type="match status" value="1"/>
</dbReference>
<feature type="compositionally biased region" description="Basic and acidic residues" evidence="8">
    <location>
        <begin position="214"/>
        <end position="226"/>
    </location>
</feature>
<comment type="similarity">
    <text evidence="2 7">Belongs to the SLD2 family.</text>
</comment>
<proteinExistence type="inferred from homology"/>
<keyword evidence="10" id="KW-1185">Reference proteome</keyword>
<reference evidence="9 10" key="1">
    <citation type="submission" date="2017-03" db="EMBL/GenBank/DDBJ databases">
        <title>Widespread Adenine N6-methylation of Active Genes in Fungi.</title>
        <authorList>
            <consortium name="DOE Joint Genome Institute"/>
            <person name="Mondo S.J."/>
            <person name="Dannebaum R.O."/>
            <person name="Kuo R.C."/>
            <person name="Louie K.B."/>
            <person name="Bewick A.J."/>
            <person name="Labutti K."/>
            <person name="Haridas S."/>
            <person name="Kuo A."/>
            <person name="Salamov A."/>
            <person name="Ahrendt S.R."/>
            <person name="Lau R."/>
            <person name="Bowen B.P."/>
            <person name="Lipzen A."/>
            <person name="Sullivan W."/>
            <person name="Andreopoulos W.B."/>
            <person name="Clum A."/>
            <person name="Lindquist E."/>
            <person name="Daum C."/>
            <person name="Northen T.R."/>
            <person name="Ramamoorthy G."/>
            <person name="Schmitz R.J."/>
            <person name="Gryganskyi A."/>
            <person name="Culley D."/>
            <person name="Magnuson J."/>
            <person name="James T.Y."/>
            <person name="O'Malley M.A."/>
            <person name="Stajich J.E."/>
            <person name="Spatafora J.W."/>
            <person name="Visel A."/>
            <person name="Grigoriev I.V."/>
        </authorList>
    </citation>
    <scope>NUCLEOTIDE SEQUENCE [LARGE SCALE GENOMIC DNA]</scope>
    <source>
        <strain evidence="9 10">NRRL Y-17943</strain>
    </source>
</reference>
<evidence type="ECO:0000256" key="7">
    <source>
        <dbReference type="RuleBase" id="RU367067"/>
    </source>
</evidence>
<dbReference type="GeneID" id="33558995"/>
<dbReference type="PANTHER" id="PTHR28124:SF1">
    <property type="entry name" value="DNA REPLICATION REGULATOR SLD2"/>
    <property type="match status" value="1"/>
</dbReference>
<evidence type="ECO:0000256" key="2">
    <source>
        <dbReference type="ARBA" id="ARBA00007276"/>
    </source>
</evidence>
<feature type="region of interest" description="Disordered" evidence="8">
    <location>
        <begin position="199"/>
        <end position="267"/>
    </location>
</feature>
<dbReference type="InterPro" id="IPR021110">
    <property type="entry name" value="DNA_rep_checkpnt_protein"/>
</dbReference>
<dbReference type="EMBL" id="NBSH01000018">
    <property type="protein sequence ID" value="ORX33652.1"/>
    <property type="molecule type" value="Genomic_DNA"/>
</dbReference>
<protein>
    <recommendedName>
        <fullName evidence="3 7">DNA replication regulator SLD2</fullName>
    </recommendedName>
</protein>
<feature type="compositionally biased region" description="Low complexity" evidence="8">
    <location>
        <begin position="167"/>
        <end position="177"/>
    </location>
</feature>
<dbReference type="GO" id="GO:0031261">
    <property type="term" value="C:DNA replication preinitiation complex"/>
    <property type="evidence" value="ECO:0007669"/>
    <property type="project" value="TreeGrafter"/>
</dbReference>
<dbReference type="GO" id="GO:1902977">
    <property type="term" value="P:mitotic DNA replication preinitiation complex assembly"/>
    <property type="evidence" value="ECO:0007669"/>
    <property type="project" value="TreeGrafter"/>
</dbReference>
<gene>
    <name evidence="9" type="ORF">BD324DRAFT_639049</name>
</gene>
<keyword evidence="6 7" id="KW-0131">Cell cycle</keyword>
<dbReference type="OrthoDB" id="8775810at2759"/>
<dbReference type="InterPro" id="IPR040203">
    <property type="entry name" value="Sld2"/>
</dbReference>
<feature type="compositionally biased region" description="Acidic residues" evidence="8">
    <location>
        <begin position="479"/>
        <end position="497"/>
    </location>
</feature>
<dbReference type="STRING" id="4999.A0A1Y1U6M8"/>
<evidence type="ECO:0000256" key="6">
    <source>
        <dbReference type="ARBA" id="ARBA00023306"/>
    </source>
</evidence>
<feature type="region of interest" description="Disordered" evidence="8">
    <location>
        <begin position="15"/>
        <end position="179"/>
    </location>
</feature>
<dbReference type="Gene3D" id="1.10.10.1460">
    <property type="match status" value="1"/>
</dbReference>
<feature type="compositionally biased region" description="Low complexity" evidence="8">
    <location>
        <begin position="91"/>
        <end position="101"/>
    </location>
</feature>
<evidence type="ECO:0000256" key="1">
    <source>
        <dbReference type="ARBA" id="ARBA00004123"/>
    </source>
</evidence>
<dbReference type="Proteomes" id="UP000193218">
    <property type="component" value="Unassembled WGS sequence"/>
</dbReference>
<comment type="subcellular location">
    <subcellularLocation>
        <location evidence="1 7">Nucleus</location>
    </subcellularLocation>
</comment>
<feature type="compositionally biased region" description="Low complexity" evidence="8">
    <location>
        <begin position="50"/>
        <end position="64"/>
    </location>
</feature>
<dbReference type="AlphaFoldDB" id="A0A1Y1U6M8"/>